<organism evidence="2 5">
    <name type="scientific">Wallemia mellicola</name>
    <dbReference type="NCBI Taxonomy" id="1708541"/>
    <lineage>
        <taxon>Eukaryota</taxon>
        <taxon>Fungi</taxon>
        <taxon>Dikarya</taxon>
        <taxon>Basidiomycota</taxon>
        <taxon>Wallemiomycotina</taxon>
        <taxon>Wallemiomycetes</taxon>
        <taxon>Wallemiales</taxon>
        <taxon>Wallemiaceae</taxon>
        <taxon>Wallemia</taxon>
    </lineage>
</organism>
<dbReference type="Proteomes" id="UP000307169">
    <property type="component" value="Unassembled WGS sequence"/>
</dbReference>
<gene>
    <name evidence="3" type="ORF">E3Q10_04027</name>
    <name evidence="2" type="ORF">E3Q17_03934</name>
</gene>
<dbReference type="GO" id="GO:0019239">
    <property type="term" value="F:deaminase activity"/>
    <property type="evidence" value="ECO:0007669"/>
    <property type="project" value="TreeGrafter"/>
</dbReference>
<sequence>MSIQAFSNKQYIPASAPLVQTIKYNSLVFISGCIPLTKQGKIIEGDISLHGKVALEWMKDALAQAGTTPSRVLKVTCFFGCNLEQVPRFNEIYGNFFNEYNHKPCRTGVKVAGLPSIDGVQALVEIECVAAVE</sequence>
<dbReference type="EMBL" id="SPRH01000067">
    <property type="protein sequence ID" value="TIB96267.1"/>
    <property type="molecule type" value="Genomic_DNA"/>
</dbReference>
<dbReference type="Proteomes" id="UP000305647">
    <property type="component" value="Unassembled WGS sequence"/>
</dbReference>
<dbReference type="InterPro" id="IPR006175">
    <property type="entry name" value="YjgF/YER057c/UK114"/>
</dbReference>
<proteinExistence type="inferred from homology"/>
<dbReference type="PANTHER" id="PTHR11803:SF58">
    <property type="entry name" value="PROTEIN HMF1-RELATED"/>
    <property type="match status" value="1"/>
</dbReference>
<evidence type="ECO:0000313" key="4">
    <source>
        <dbReference type="Proteomes" id="UP000305647"/>
    </source>
</evidence>
<dbReference type="CDD" id="cd00448">
    <property type="entry name" value="YjgF_YER057c_UK114_family"/>
    <property type="match status" value="1"/>
</dbReference>
<dbReference type="EMBL" id="SPRO01000069">
    <property type="protein sequence ID" value="TIC24542.1"/>
    <property type="molecule type" value="Genomic_DNA"/>
</dbReference>
<reference evidence="4 5" key="1">
    <citation type="submission" date="2019-03" db="EMBL/GenBank/DDBJ databases">
        <title>Sequencing 25 genomes of Wallemia mellicola.</title>
        <authorList>
            <person name="Gostincar C."/>
        </authorList>
    </citation>
    <scope>NUCLEOTIDE SEQUENCE [LARGE SCALE GENOMIC DNA]</scope>
    <source>
        <strain evidence="2 5">EXF-1262</strain>
        <strain evidence="3 4">EXF-8738</strain>
    </source>
</reference>
<evidence type="ECO:0000313" key="2">
    <source>
        <dbReference type="EMBL" id="TIB96267.1"/>
    </source>
</evidence>
<protein>
    <submittedName>
        <fullName evidence="2">YabJ-like protein</fullName>
    </submittedName>
</protein>
<evidence type="ECO:0000313" key="5">
    <source>
        <dbReference type="Proteomes" id="UP000307169"/>
    </source>
</evidence>
<dbReference type="PANTHER" id="PTHR11803">
    <property type="entry name" value="2-IMINOBUTANOATE/2-IMINOPROPANOATE DEAMINASE RIDA"/>
    <property type="match status" value="1"/>
</dbReference>
<evidence type="ECO:0000313" key="3">
    <source>
        <dbReference type="EMBL" id="TIC24542.1"/>
    </source>
</evidence>
<dbReference type="InterPro" id="IPR035959">
    <property type="entry name" value="RutC-like_sf"/>
</dbReference>
<comment type="similarity">
    <text evidence="1">Belongs to the RutC family.</text>
</comment>
<dbReference type="GO" id="GO:0005829">
    <property type="term" value="C:cytosol"/>
    <property type="evidence" value="ECO:0007669"/>
    <property type="project" value="TreeGrafter"/>
</dbReference>
<dbReference type="AlphaFoldDB" id="A0A4T0NIG9"/>
<accession>A0A4T0NIG9</accession>
<name>A0A4T0NIG9_9BASI</name>
<comment type="caution">
    <text evidence="2">The sequence shown here is derived from an EMBL/GenBank/DDBJ whole genome shotgun (WGS) entry which is preliminary data.</text>
</comment>
<evidence type="ECO:0000256" key="1">
    <source>
        <dbReference type="ARBA" id="ARBA00010552"/>
    </source>
</evidence>
<dbReference type="GO" id="GO:0005739">
    <property type="term" value="C:mitochondrion"/>
    <property type="evidence" value="ECO:0007669"/>
    <property type="project" value="TreeGrafter"/>
</dbReference>
<dbReference type="Gene3D" id="3.30.1330.40">
    <property type="entry name" value="RutC-like"/>
    <property type="match status" value="1"/>
</dbReference>
<dbReference type="Pfam" id="PF01042">
    <property type="entry name" value="Ribonuc_L-PSP"/>
    <property type="match status" value="1"/>
</dbReference>
<dbReference type="SUPFAM" id="SSF55298">
    <property type="entry name" value="YjgF-like"/>
    <property type="match status" value="1"/>
</dbReference>